<dbReference type="Proteomes" id="UP000184499">
    <property type="component" value="Unassembled WGS sequence"/>
</dbReference>
<dbReference type="EMBL" id="KV878685">
    <property type="protein sequence ID" value="OJJ71122.1"/>
    <property type="molecule type" value="Genomic_DNA"/>
</dbReference>
<reference evidence="3" key="1">
    <citation type="journal article" date="2017" name="Genome Biol.">
        <title>Comparative genomics reveals high biological diversity and specific adaptations in the industrially and medically important fungal genus Aspergillus.</title>
        <authorList>
            <person name="de Vries R.P."/>
            <person name="Riley R."/>
            <person name="Wiebenga A."/>
            <person name="Aguilar-Osorio G."/>
            <person name="Amillis S."/>
            <person name="Uchima C.A."/>
            <person name="Anderluh G."/>
            <person name="Asadollahi M."/>
            <person name="Askin M."/>
            <person name="Barry K."/>
            <person name="Battaglia E."/>
            <person name="Bayram O."/>
            <person name="Benocci T."/>
            <person name="Braus-Stromeyer S.A."/>
            <person name="Caldana C."/>
            <person name="Canovas D."/>
            <person name="Cerqueira G.C."/>
            <person name="Chen F."/>
            <person name="Chen W."/>
            <person name="Choi C."/>
            <person name="Clum A."/>
            <person name="Dos Santos R.A."/>
            <person name="Damasio A.R."/>
            <person name="Diallinas G."/>
            <person name="Emri T."/>
            <person name="Fekete E."/>
            <person name="Flipphi M."/>
            <person name="Freyberg S."/>
            <person name="Gallo A."/>
            <person name="Gournas C."/>
            <person name="Habgood R."/>
            <person name="Hainaut M."/>
            <person name="Harispe M.L."/>
            <person name="Henrissat B."/>
            <person name="Hilden K.S."/>
            <person name="Hope R."/>
            <person name="Hossain A."/>
            <person name="Karabika E."/>
            <person name="Karaffa L."/>
            <person name="Karanyi Z."/>
            <person name="Krasevec N."/>
            <person name="Kuo A."/>
            <person name="Kusch H."/>
            <person name="LaButti K."/>
            <person name="Lagendijk E.L."/>
            <person name="Lapidus A."/>
            <person name="Levasseur A."/>
            <person name="Lindquist E."/>
            <person name="Lipzen A."/>
            <person name="Logrieco A.F."/>
            <person name="MacCabe A."/>
            <person name="Maekelae M.R."/>
            <person name="Malavazi I."/>
            <person name="Melin P."/>
            <person name="Meyer V."/>
            <person name="Mielnichuk N."/>
            <person name="Miskei M."/>
            <person name="Molnar A.P."/>
            <person name="Mule G."/>
            <person name="Ngan C.Y."/>
            <person name="Orejas M."/>
            <person name="Orosz E."/>
            <person name="Ouedraogo J.P."/>
            <person name="Overkamp K.M."/>
            <person name="Park H.-S."/>
            <person name="Perrone G."/>
            <person name="Piumi F."/>
            <person name="Punt P.J."/>
            <person name="Ram A.F."/>
            <person name="Ramon A."/>
            <person name="Rauscher S."/>
            <person name="Record E."/>
            <person name="Riano-Pachon D.M."/>
            <person name="Robert V."/>
            <person name="Roehrig J."/>
            <person name="Ruller R."/>
            <person name="Salamov A."/>
            <person name="Salih N.S."/>
            <person name="Samson R.A."/>
            <person name="Sandor E."/>
            <person name="Sanguinetti M."/>
            <person name="Schuetze T."/>
            <person name="Sepcic K."/>
            <person name="Shelest E."/>
            <person name="Sherlock G."/>
            <person name="Sophianopoulou V."/>
            <person name="Squina F.M."/>
            <person name="Sun H."/>
            <person name="Susca A."/>
            <person name="Todd R.B."/>
            <person name="Tsang A."/>
            <person name="Unkles S.E."/>
            <person name="van de Wiele N."/>
            <person name="van Rossen-Uffink D."/>
            <person name="Oliveira J.V."/>
            <person name="Vesth T.C."/>
            <person name="Visser J."/>
            <person name="Yu J.-H."/>
            <person name="Zhou M."/>
            <person name="Andersen M.R."/>
            <person name="Archer D.B."/>
            <person name="Baker S.E."/>
            <person name="Benoit I."/>
            <person name="Brakhage A.A."/>
            <person name="Braus G.H."/>
            <person name="Fischer R."/>
            <person name="Frisvad J.C."/>
            <person name="Goldman G.H."/>
            <person name="Houbraken J."/>
            <person name="Oakley B."/>
            <person name="Pocsi I."/>
            <person name="Scazzocchio C."/>
            <person name="Seiboth B."/>
            <person name="vanKuyk P.A."/>
            <person name="Wortman J."/>
            <person name="Dyer P.S."/>
            <person name="Grigoriev I.V."/>
        </authorList>
    </citation>
    <scope>NUCLEOTIDE SEQUENCE [LARGE SCALE GENOMIC DNA]</scope>
    <source>
        <strain evidence="3">CBS 101740 / IMI 381727 / IBT 21946</strain>
    </source>
</reference>
<keyword evidence="3" id="KW-1185">Reference proteome</keyword>
<evidence type="ECO:0000313" key="2">
    <source>
        <dbReference type="EMBL" id="OJJ71122.1"/>
    </source>
</evidence>
<name>A0A1L9UHP5_ASPBC</name>
<protein>
    <submittedName>
        <fullName evidence="2">Uncharacterized protein</fullName>
    </submittedName>
</protein>
<evidence type="ECO:0000313" key="3">
    <source>
        <dbReference type="Proteomes" id="UP000184499"/>
    </source>
</evidence>
<evidence type="ECO:0000256" key="1">
    <source>
        <dbReference type="SAM" id="MobiDB-lite"/>
    </source>
</evidence>
<organism evidence="2 3">
    <name type="scientific">Aspergillus brasiliensis (strain CBS 101740 / IMI 381727 / IBT 21946)</name>
    <dbReference type="NCBI Taxonomy" id="767769"/>
    <lineage>
        <taxon>Eukaryota</taxon>
        <taxon>Fungi</taxon>
        <taxon>Dikarya</taxon>
        <taxon>Ascomycota</taxon>
        <taxon>Pezizomycotina</taxon>
        <taxon>Eurotiomycetes</taxon>
        <taxon>Eurotiomycetidae</taxon>
        <taxon>Eurotiales</taxon>
        <taxon>Aspergillaceae</taxon>
        <taxon>Aspergillus</taxon>
        <taxon>Aspergillus subgen. Circumdati</taxon>
    </lineage>
</organism>
<dbReference type="GeneID" id="93581415"/>
<dbReference type="VEuPathDB" id="FungiDB:ASPBRDRAFT_675999"/>
<dbReference type="RefSeq" id="XP_067478370.1">
    <property type="nucleotide sequence ID" value="XM_067628927.1"/>
</dbReference>
<feature type="region of interest" description="Disordered" evidence="1">
    <location>
        <begin position="18"/>
        <end position="43"/>
    </location>
</feature>
<dbReference type="AlphaFoldDB" id="A0A1L9UHP5"/>
<gene>
    <name evidence="2" type="ORF">ASPBRDRAFT_675999</name>
</gene>
<sequence length="85" mass="9124">MEPRTIIILGAATRSLAQDPDWSPHAMSSPASRSPMRAGTTGRDTIYIPDWARLGTNNQYPWPSSAHASKSSDNTIQDGAALGWG</sequence>
<feature type="region of interest" description="Disordered" evidence="1">
    <location>
        <begin position="59"/>
        <end position="85"/>
    </location>
</feature>
<accession>A0A1L9UHP5</accession>
<proteinExistence type="predicted"/>
<feature type="compositionally biased region" description="Polar residues" evidence="1">
    <location>
        <begin position="59"/>
        <end position="77"/>
    </location>
</feature>